<feature type="transmembrane region" description="Helical" evidence="2">
    <location>
        <begin position="65"/>
        <end position="89"/>
    </location>
</feature>
<keyword evidence="2" id="KW-0472">Membrane</keyword>
<dbReference type="InterPro" id="IPR046264">
    <property type="entry name" value="DUF6297"/>
</dbReference>
<proteinExistence type="predicted"/>
<dbReference type="Proteomes" id="UP001596096">
    <property type="component" value="Unassembled WGS sequence"/>
</dbReference>
<feature type="transmembrane region" description="Helical" evidence="2">
    <location>
        <begin position="110"/>
        <end position="132"/>
    </location>
</feature>
<feature type="transmembrane region" description="Helical" evidence="2">
    <location>
        <begin position="196"/>
        <end position="222"/>
    </location>
</feature>
<reference evidence="4" key="1">
    <citation type="journal article" date="2019" name="Int. J. Syst. Evol. Microbiol.">
        <title>The Global Catalogue of Microorganisms (GCM) 10K type strain sequencing project: providing services to taxonomists for standard genome sequencing and annotation.</title>
        <authorList>
            <consortium name="The Broad Institute Genomics Platform"/>
            <consortium name="The Broad Institute Genome Sequencing Center for Infectious Disease"/>
            <person name="Wu L."/>
            <person name="Ma J."/>
        </authorList>
    </citation>
    <scope>NUCLEOTIDE SEQUENCE [LARGE SCALE GENOMIC DNA]</scope>
    <source>
        <strain evidence="4">CGMCC 4.7106</strain>
    </source>
</reference>
<dbReference type="Pfam" id="PF19814">
    <property type="entry name" value="DUF6297"/>
    <property type="match status" value="1"/>
</dbReference>
<feature type="transmembrane region" description="Helical" evidence="2">
    <location>
        <begin position="25"/>
        <end position="45"/>
    </location>
</feature>
<keyword evidence="4" id="KW-1185">Reference proteome</keyword>
<protein>
    <submittedName>
        <fullName evidence="3">DUF6297 family protein</fullName>
    </submittedName>
</protein>
<comment type="caution">
    <text evidence="3">The sequence shown here is derived from an EMBL/GenBank/DDBJ whole genome shotgun (WGS) entry which is preliminary data.</text>
</comment>
<dbReference type="RefSeq" id="WP_378524879.1">
    <property type="nucleotide sequence ID" value="NZ_JBHSNW010000007.1"/>
</dbReference>
<name>A0ABW1BTX2_9ACTN</name>
<keyword evidence="2" id="KW-1133">Transmembrane helix</keyword>
<feature type="transmembrane region" description="Helical" evidence="2">
    <location>
        <begin position="138"/>
        <end position="162"/>
    </location>
</feature>
<evidence type="ECO:0000313" key="3">
    <source>
        <dbReference type="EMBL" id="MFC5816732.1"/>
    </source>
</evidence>
<feature type="transmembrane region" description="Helical" evidence="2">
    <location>
        <begin position="465"/>
        <end position="483"/>
    </location>
</feature>
<keyword evidence="2" id="KW-0812">Transmembrane</keyword>
<feature type="transmembrane region" description="Helical" evidence="2">
    <location>
        <begin position="435"/>
        <end position="459"/>
    </location>
</feature>
<feature type="region of interest" description="Disordered" evidence="1">
    <location>
        <begin position="319"/>
        <end position="349"/>
    </location>
</feature>
<feature type="transmembrane region" description="Helical" evidence="2">
    <location>
        <begin position="302"/>
        <end position="320"/>
    </location>
</feature>
<feature type="transmembrane region" description="Helical" evidence="2">
    <location>
        <begin position="169"/>
        <end position="190"/>
    </location>
</feature>
<evidence type="ECO:0000313" key="4">
    <source>
        <dbReference type="Proteomes" id="UP001596096"/>
    </source>
</evidence>
<sequence>MNDATDARLARAFVRSRQRRPVSLLDRYVSVFMLAIAVAVFGNPVTTAVTGLAGQVDAARMGPGVALVMLALAGFLALGRAAGPVVLPAADASWLLLSGVGRRGLLGRPVRILAVITLAAGALLGLALLTALGAPDQLVWRLLAAVVLGMSASAGGMALAVLGQGSQAWQTWSTVALVAVLAVAVAAAIGPAREPLAAVAAAPAQALGAAAAGALAAAALLVRHAWTALDRIPAGTLMGAATRARHLTTAATQLDPGALTWAAEDDHWRGRRLRSRRWPSLPAPLALAWQDWRRVARRPGRLALMAATTTLPALLTQATGTAPTNLGRGSATESLTGMPDAGSLASAGGGQSAENLAGIAGGPTAENLTGIASGAVAGGGGPMEGVGALVGGLAPAALLIGGALAVAASAVAGARRDADNPALARLAAVGTRAALLARALLAALLAAAWMAAALGWLAAAGAVAGPWWAFGPLAAPALAAGALRMARRPPVDHSLPLIDTPAGAIPTGPVFWAATGPDLALLGCLPTLAALVAQPADPSGHLAAQAVTGLGALAAYAYRQKAR</sequence>
<organism evidence="3 4">
    <name type="scientific">Nonomuraea harbinensis</name>
    <dbReference type="NCBI Taxonomy" id="1286938"/>
    <lineage>
        <taxon>Bacteria</taxon>
        <taxon>Bacillati</taxon>
        <taxon>Actinomycetota</taxon>
        <taxon>Actinomycetes</taxon>
        <taxon>Streptosporangiales</taxon>
        <taxon>Streptosporangiaceae</taxon>
        <taxon>Nonomuraea</taxon>
    </lineage>
</organism>
<evidence type="ECO:0000256" key="1">
    <source>
        <dbReference type="SAM" id="MobiDB-lite"/>
    </source>
</evidence>
<feature type="transmembrane region" description="Helical" evidence="2">
    <location>
        <begin position="393"/>
        <end position="414"/>
    </location>
</feature>
<gene>
    <name evidence="3" type="ORF">ACFPUY_16680</name>
</gene>
<evidence type="ECO:0000256" key="2">
    <source>
        <dbReference type="SAM" id="Phobius"/>
    </source>
</evidence>
<dbReference type="EMBL" id="JBHSNW010000007">
    <property type="protein sequence ID" value="MFC5816732.1"/>
    <property type="molecule type" value="Genomic_DNA"/>
</dbReference>
<accession>A0ABW1BTX2</accession>